<dbReference type="OrthoDB" id="5516649at2"/>
<dbReference type="EMBL" id="QHKO01000001">
    <property type="protein sequence ID" value="RAL24912.1"/>
    <property type="molecule type" value="Genomic_DNA"/>
</dbReference>
<evidence type="ECO:0000313" key="2">
    <source>
        <dbReference type="Proteomes" id="UP000249169"/>
    </source>
</evidence>
<keyword evidence="2" id="KW-1185">Reference proteome</keyword>
<dbReference type="Proteomes" id="UP000249169">
    <property type="component" value="Unassembled WGS sequence"/>
</dbReference>
<gene>
    <name evidence="1" type="ORF">DL240_01505</name>
</gene>
<proteinExistence type="predicted"/>
<dbReference type="RefSeq" id="WP_111728084.1">
    <property type="nucleotide sequence ID" value="NZ_QHKO01000001.1"/>
</dbReference>
<name>A0A328C9X0_9DELT</name>
<accession>A0A328C9X0</accession>
<comment type="caution">
    <text evidence="1">The sequence shown here is derived from an EMBL/GenBank/DDBJ whole genome shotgun (WGS) entry which is preliminary data.</text>
</comment>
<evidence type="ECO:0000313" key="1">
    <source>
        <dbReference type="EMBL" id="RAL24912.1"/>
    </source>
</evidence>
<organism evidence="1 2">
    <name type="scientific">Lujinxingia litoralis</name>
    <dbReference type="NCBI Taxonomy" id="2211119"/>
    <lineage>
        <taxon>Bacteria</taxon>
        <taxon>Deltaproteobacteria</taxon>
        <taxon>Bradymonadales</taxon>
        <taxon>Lujinxingiaceae</taxon>
        <taxon>Lujinxingia</taxon>
    </lineage>
</organism>
<reference evidence="1 2" key="1">
    <citation type="submission" date="2018-05" db="EMBL/GenBank/DDBJ databases">
        <title>Lujinxingia marina gen. nov. sp. nov., a new facultative anaerobic member of the class Deltaproteobacteria, and proposal of Lujinxingaceae fam. nov.</title>
        <authorList>
            <person name="Li C.-M."/>
        </authorList>
    </citation>
    <scope>NUCLEOTIDE SEQUENCE [LARGE SCALE GENOMIC DNA]</scope>
    <source>
        <strain evidence="1 2">B210</strain>
    </source>
</reference>
<sequence>MSRIDQSGAPSTAWPEQAHEEVGQLRRAITEHLHEATLPAEVAAMMGEFLAQPALFAPVNTTRLAAPSHTPDPGQLRGALLNARAQLSERAGLAGPEAPALQAVLQILDEHLELKAELIARCAGDVARVG</sequence>
<protein>
    <submittedName>
        <fullName evidence="1">Uncharacterized protein</fullName>
    </submittedName>
</protein>
<dbReference type="AlphaFoldDB" id="A0A328C9X0"/>